<name>A0A454CP18_VIBHA</name>
<comment type="caution">
    <text evidence="1">The sequence shown here is derived from an EMBL/GenBank/DDBJ whole genome shotgun (WGS) entry which is preliminary data.</text>
</comment>
<feature type="non-terminal residue" evidence="1">
    <location>
        <position position="40"/>
    </location>
</feature>
<protein>
    <submittedName>
        <fullName evidence="1">Uncharacterized protein</fullName>
    </submittedName>
</protein>
<evidence type="ECO:0000313" key="2">
    <source>
        <dbReference type="Proteomes" id="UP000008367"/>
    </source>
</evidence>
<reference evidence="1 2" key="1">
    <citation type="submission" date="2012-10" db="EMBL/GenBank/DDBJ databases">
        <title>Genome sequence of Vibrio Cholerae HENC-02.</title>
        <authorList>
            <person name="Eppinger M."/>
            <person name="Hasan N.A."/>
            <person name="Sengamalay N."/>
            <person name="Hine E."/>
            <person name="Su Q."/>
            <person name="Daugherty S.C."/>
            <person name="Young S."/>
            <person name="Sadzewicz L."/>
            <person name="Tallon L."/>
            <person name="Cebula T.A."/>
            <person name="Ravel J."/>
            <person name="Colwell R.R."/>
        </authorList>
    </citation>
    <scope>NUCLEOTIDE SEQUENCE [LARGE SCALE GENOMIC DNA]</scope>
    <source>
        <strain evidence="1 2">HENC-02</strain>
    </source>
</reference>
<dbReference type="EMBL" id="AJSR01002658">
    <property type="protein sequence ID" value="EKM28149.1"/>
    <property type="molecule type" value="Genomic_DNA"/>
</dbReference>
<gene>
    <name evidence="1" type="ORF">VCHENC02_5927</name>
</gene>
<accession>A0A454CP18</accession>
<sequence>MQNFEVFRLNCETWQLFEWVPTYYHTGVSTLIKCNIANLI</sequence>
<organism evidence="1 2">
    <name type="scientific">Vibrio harveyi</name>
    <name type="common">Beneckea harveyi</name>
    <dbReference type="NCBI Taxonomy" id="669"/>
    <lineage>
        <taxon>Bacteria</taxon>
        <taxon>Pseudomonadati</taxon>
        <taxon>Pseudomonadota</taxon>
        <taxon>Gammaproteobacteria</taxon>
        <taxon>Vibrionales</taxon>
        <taxon>Vibrionaceae</taxon>
        <taxon>Vibrio</taxon>
    </lineage>
</organism>
<dbReference type="AlphaFoldDB" id="A0A454CP18"/>
<proteinExistence type="predicted"/>
<dbReference type="Proteomes" id="UP000008367">
    <property type="component" value="Unassembled WGS sequence"/>
</dbReference>
<evidence type="ECO:0000313" key="1">
    <source>
        <dbReference type="EMBL" id="EKM28149.1"/>
    </source>
</evidence>